<accession>A0A919UFB4</accession>
<protein>
    <submittedName>
        <fullName evidence="1">Uncharacterized protein</fullName>
    </submittedName>
</protein>
<comment type="caution">
    <text evidence="1">The sequence shown here is derived from an EMBL/GenBank/DDBJ whole genome shotgun (WGS) entry which is preliminary data.</text>
</comment>
<proteinExistence type="predicted"/>
<dbReference type="Proteomes" id="UP000660611">
    <property type="component" value="Unassembled WGS sequence"/>
</dbReference>
<reference evidence="1" key="1">
    <citation type="submission" date="2021-01" db="EMBL/GenBank/DDBJ databases">
        <title>Whole genome shotgun sequence of Dactylosporangium siamense NBRC 106093.</title>
        <authorList>
            <person name="Komaki H."/>
            <person name="Tamura T."/>
        </authorList>
    </citation>
    <scope>NUCLEOTIDE SEQUENCE</scope>
    <source>
        <strain evidence="1">NBRC 106093</strain>
    </source>
</reference>
<evidence type="ECO:0000313" key="2">
    <source>
        <dbReference type="Proteomes" id="UP000660611"/>
    </source>
</evidence>
<gene>
    <name evidence="1" type="ORF">Dsi01nite_080170</name>
</gene>
<dbReference type="AlphaFoldDB" id="A0A919UFB4"/>
<evidence type="ECO:0000313" key="1">
    <source>
        <dbReference type="EMBL" id="GIG49976.1"/>
    </source>
</evidence>
<dbReference type="EMBL" id="BONQ01000126">
    <property type="protein sequence ID" value="GIG49976.1"/>
    <property type="molecule type" value="Genomic_DNA"/>
</dbReference>
<organism evidence="1 2">
    <name type="scientific">Dactylosporangium siamense</name>
    <dbReference type="NCBI Taxonomy" id="685454"/>
    <lineage>
        <taxon>Bacteria</taxon>
        <taxon>Bacillati</taxon>
        <taxon>Actinomycetota</taxon>
        <taxon>Actinomycetes</taxon>
        <taxon>Micromonosporales</taxon>
        <taxon>Micromonosporaceae</taxon>
        <taxon>Dactylosporangium</taxon>
    </lineage>
</organism>
<name>A0A919UFB4_9ACTN</name>
<dbReference type="RefSeq" id="WP_203851629.1">
    <property type="nucleotide sequence ID" value="NZ_BAAAVW010000029.1"/>
</dbReference>
<sequence>MVKTMNAVSDRLLSIVAPKAKAQAACFAGGHGCNYCGAGAYQYWWRIYCEGQGVTTYYNPCGSC</sequence>
<keyword evidence="2" id="KW-1185">Reference proteome</keyword>